<proteinExistence type="predicted"/>
<accession>A0ABQ1V022</accession>
<reference evidence="2" key="1">
    <citation type="journal article" date="2019" name="Int. J. Syst. Evol. Microbiol.">
        <title>The Global Catalogue of Microorganisms (GCM) 10K type strain sequencing project: providing services to taxonomists for standard genome sequencing and annotation.</title>
        <authorList>
            <consortium name="The Broad Institute Genomics Platform"/>
            <consortium name="The Broad Institute Genome Sequencing Center for Infectious Disease"/>
            <person name="Wu L."/>
            <person name="Ma J."/>
        </authorList>
    </citation>
    <scope>NUCLEOTIDE SEQUENCE [LARGE SCALE GENOMIC DNA]</scope>
    <source>
        <strain evidence="2">CCM 7855</strain>
    </source>
</reference>
<evidence type="ECO:0000313" key="2">
    <source>
        <dbReference type="Proteomes" id="UP000632454"/>
    </source>
</evidence>
<protein>
    <submittedName>
        <fullName evidence="1">Nitroreductase</fullName>
    </submittedName>
</protein>
<gene>
    <name evidence="1" type="ORF">GCM10007298_26950</name>
</gene>
<evidence type="ECO:0000313" key="1">
    <source>
        <dbReference type="EMBL" id="GGF29628.1"/>
    </source>
</evidence>
<sequence>MTTTHYAEPTGRIQFAFNDMVSWLSDHGIGLAGARTLTVVGRKSGEPKTTPVNPLVIEGRTYLISPRGNTQWSRNLRAAGVCDIGRGRRVDSYSAVEVADEAKIALLRPYLKRWGWEVASYLPAKVTHTSSDAELAAVAPAVPVFELHRN</sequence>
<dbReference type="EMBL" id="BMCS01000001">
    <property type="protein sequence ID" value="GGF29628.1"/>
    <property type="molecule type" value="Genomic_DNA"/>
</dbReference>
<dbReference type="Pfam" id="PF04075">
    <property type="entry name" value="F420H2_quin_red"/>
    <property type="match status" value="1"/>
</dbReference>
<dbReference type="RefSeq" id="WP_188490155.1">
    <property type="nucleotide sequence ID" value="NZ_BMCS01000001.1"/>
</dbReference>
<dbReference type="SUPFAM" id="SSF50475">
    <property type="entry name" value="FMN-binding split barrel"/>
    <property type="match status" value="1"/>
</dbReference>
<keyword evidence="2" id="KW-1185">Reference proteome</keyword>
<dbReference type="InterPro" id="IPR012349">
    <property type="entry name" value="Split_barrel_FMN-bd"/>
</dbReference>
<dbReference type="InterPro" id="IPR004378">
    <property type="entry name" value="F420H2_quin_Rdtase"/>
</dbReference>
<organism evidence="1 2">
    <name type="scientific">Williamsia phyllosphaerae</name>
    <dbReference type="NCBI Taxonomy" id="885042"/>
    <lineage>
        <taxon>Bacteria</taxon>
        <taxon>Bacillati</taxon>
        <taxon>Actinomycetota</taxon>
        <taxon>Actinomycetes</taxon>
        <taxon>Mycobacteriales</taxon>
        <taxon>Nocardiaceae</taxon>
        <taxon>Williamsia</taxon>
    </lineage>
</organism>
<dbReference type="Proteomes" id="UP000632454">
    <property type="component" value="Unassembled WGS sequence"/>
</dbReference>
<comment type="caution">
    <text evidence="1">The sequence shown here is derived from an EMBL/GenBank/DDBJ whole genome shotgun (WGS) entry which is preliminary data.</text>
</comment>
<name>A0ABQ1V022_9NOCA</name>
<dbReference type="NCBIfam" id="TIGR00026">
    <property type="entry name" value="hi_GC_TIGR00026"/>
    <property type="match status" value="1"/>
</dbReference>
<dbReference type="Gene3D" id="2.30.110.10">
    <property type="entry name" value="Electron Transport, Fmn-binding Protein, Chain A"/>
    <property type="match status" value="1"/>
</dbReference>